<dbReference type="EMBL" id="BARW01018204">
    <property type="protein sequence ID" value="GAI96207.1"/>
    <property type="molecule type" value="Genomic_DNA"/>
</dbReference>
<evidence type="ECO:0008006" key="2">
    <source>
        <dbReference type="Google" id="ProtNLM"/>
    </source>
</evidence>
<dbReference type="Gene3D" id="2.60.120.200">
    <property type="match status" value="1"/>
</dbReference>
<proteinExistence type="predicted"/>
<comment type="caution">
    <text evidence="1">The sequence shown here is derived from an EMBL/GenBank/DDBJ whole genome shotgun (WGS) entry which is preliminary data.</text>
</comment>
<dbReference type="AlphaFoldDB" id="X1ST01"/>
<dbReference type="Pfam" id="PF13385">
    <property type="entry name" value="Laminin_G_3"/>
    <property type="match status" value="1"/>
</dbReference>
<dbReference type="SUPFAM" id="SSF49899">
    <property type="entry name" value="Concanavalin A-like lectins/glucanases"/>
    <property type="match status" value="1"/>
</dbReference>
<evidence type="ECO:0000313" key="1">
    <source>
        <dbReference type="EMBL" id="GAI96207.1"/>
    </source>
</evidence>
<name>X1ST01_9ZZZZ</name>
<accession>X1ST01</accession>
<gene>
    <name evidence="1" type="ORF">S12H4_31220</name>
</gene>
<feature type="non-terminal residue" evidence="1">
    <location>
        <position position="278"/>
    </location>
</feature>
<protein>
    <recommendedName>
        <fullName evidence="2">Laminin G domain-containing protein</fullName>
    </recommendedName>
</protein>
<sequence length="278" mass="29623">SNPFLLTVLSGTAGIYRQPVAASTVTSASVADGSWHHYAVTLKSASAGIATRFYVDGALNNETTLGTVGINDFDSTTLRAYVGALITAVSGTTTPSATQAGDGKLSGSLDEFRYWKTQRSSKQIGRFWFTQVGGGVNSDPQPFIDTAESGNVDLGVYFKFNEGITGRTSTDEVVLDYSGRVSNGAWTGYTSNSRNTGSAIVSSSAAIKEFRDPIIYSFHPAVEALNSSLKLSGSAHDGLNNASVYNSIPTWITEDDIEGQRELLSLTQIMSSYFDTLQ</sequence>
<dbReference type="InterPro" id="IPR013320">
    <property type="entry name" value="ConA-like_dom_sf"/>
</dbReference>
<reference evidence="1" key="1">
    <citation type="journal article" date="2014" name="Front. Microbiol.">
        <title>High frequency of phylogenetically diverse reductive dehalogenase-homologous genes in deep subseafloor sedimentary metagenomes.</title>
        <authorList>
            <person name="Kawai M."/>
            <person name="Futagami T."/>
            <person name="Toyoda A."/>
            <person name="Takaki Y."/>
            <person name="Nishi S."/>
            <person name="Hori S."/>
            <person name="Arai W."/>
            <person name="Tsubouchi T."/>
            <person name="Morono Y."/>
            <person name="Uchiyama I."/>
            <person name="Ito T."/>
            <person name="Fujiyama A."/>
            <person name="Inagaki F."/>
            <person name="Takami H."/>
        </authorList>
    </citation>
    <scope>NUCLEOTIDE SEQUENCE</scope>
    <source>
        <strain evidence="1">Expedition CK06-06</strain>
    </source>
</reference>
<feature type="non-terminal residue" evidence="1">
    <location>
        <position position="1"/>
    </location>
</feature>
<organism evidence="1">
    <name type="scientific">marine sediment metagenome</name>
    <dbReference type="NCBI Taxonomy" id="412755"/>
    <lineage>
        <taxon>unclassified sequences</taxon>
        <taxon>metagenomes</taxon>
        <taxon>ecological metagenomes</taxon>
    </lineage>
</organism>